<dbReference type="PANTHER" id="PTHR30290:SF16">
    <property type="entry name" value="OLIGOPEPTIDE ABC TRANSPORTER, PERIPLASMIC OLIGOPEPTIDE-BINDING PROTEIN"/>
    <property type="match status" value="1"/>
</dbReference>
<gene>
    <name evidence="3" type="ORF">BKA15_006023</name>
</gene>
<dbReference type="Gene3D" id="3.10.105.10">
    <property type="entry name" value="Dipeptide-binding Protein, Domain 3"/>
    <property type="match status" value="1"/>
</dbReference>
<dbReference type="InterPro" id="IPR000914">
    <property type="entry name" value="SBP_5_dom"/>
</dbReference>
<feature type="signal peptide" evidence="1">
    <location>
        <begin position="1"/>
        <end position="22"/>
    </location>
</feature>
<keyword evidence="1" id="KW-0732">Signal</keyword>
<protein>
    <submittedName>
        <fullName evidence="3">Peptide/nickel transport system substrate-binding protein</fullName>
    </submittedName>
</protein>
<feature type="chain" id="PRO_5038997223" evidence="1">
    <location>
        <begin position="23"/>
        <end position="574"/>
    </location>
</feature>
<dbReference type="PANTHER" id="PTHR30290">
    <property type="entry name" value="PERIPLASMIC BINDING COMPONENT OF ABC TRANSPORTER"/>
    <property type="match status" value="1"/>
</dbReference>
<accession>A0A7Y9IDB7</accession>
<organism evidence="3 4">
    <name type="scientific">Microlunatus parietis</name>
    <dbReference type="NCBI Taxonomy" id="682979"/>
    <lineage>
        <taxon>Bacteria</taxon>
        <taxon>Bacillati</taxon>
        <taxon>Actinomycetota</taxon>
        <taxon>Actinomycetes</taxon>
        <taxon>Propionibacteriales</taxon>
        <taxon>Propionibacteriaceae</taxon>
        <taxon>Microlunatus</taxon>
    </lineage>
</organism>
<dbReference type="PROSITE" id="PS51257">
    <property type="entry name" value="PROKAR_LIPOPROTEIN"/>
    <property type="match status" value="1"/>
</dbReference>
<dbReference type="CDD" id="cd08509">
    <property type="entry name" value="PBP2_TmCBP_oligosaccharides_like"/>
    <property type="match status" value="1"/>
</dbReference>
<sequence length="574" mass="62425">MKIKKGWAVVAAAALFALGACSGGSFGNKPAEATNDGIMTIALNTNPGVGESNQFVKNWNFWAVGGKGVAPGMTLLYETLLGLDKAQPGKLTPALAESYEMKDGGKQLVYHLRKGVKWSDGVEFTSKDVKWTYDRAIGDACTDREKGEDGEWDYKCWVASKVQTPDPYTAVIQFNEPDRQQVLNFAAWYPIFPEHIWSKKNVDKDQNLEPVGTGPFRVKDFKPEIIKYELRDDYWGGPSQGVKEVHIIPGASVGARQAQLSRGEIDWTVGSAAGVLTDFVQPDPQNNHYRFYPNGGGYGVIFNHTVAPFDNLEVRKAMRSAIDPTKARDAAAVGYTIPTPAGLDPTMYAPMLTPETSQPQQQDVEAAKASLAASGFTVNPAGNLEKDGKEFPITLYINVSNDQDMQAGPIFVSQWKEVLGLSVKIQTPAETVFNKAASKGEYPLFFGTVAGGTSMYFAYQGYSVQNTVAIGAESPSVNYGRWKNAQVSDAAYGLQDVDPGDFEGTKPLAGVIAEQAQAEAPFIATEGTGYQVMWSSRKWDGMPEIGQPYVPSLDNYQDPIQTILAMTPSTPKNP</sequence>
<comment type="caution">
    <text evidence="3">The sequence shown here is derived from an EMBL/GenBank/DDBJ whole genome shotgun (WGS) entry which is preliminary data.</text>
</comment>
<dbReference type="GO" id="GO:0015833">
    <property type="term" value="P:peptide transport"/>
    <property type="evidence" value="ECO:0007669"/>
    <property type="project" value="TreeGrafter"/>
</dbReference>
<proteinExistence type="predicted"/>
<dbReference type="EMBL" id="JACCBU010000001">
    <property type="protein sequence ID" value="NYE74694.1"/>
    <property type="molecule type" value="Genomic_DNA"/>
</dbReference>
<feature type="domain" description="Solute-binding protein family 5" evidence="2">
    <location>
        <begin position="90"/>
        <end position="453"/>
    </location>
</feature>
<dbReference type="GO" id="GO:1904680">
    <property type="term" value="F:peptide transmembrane transporter activity"/>
    <property type="evidence" value="ECO:0007669"/>
    <property type="project" value="TreeGrafter"/>
</dbReference>
<dbReference type="RefSeq" id="WP_179757193.1">
    <property type="nucleotide sequence ID" value="NZ_JACCBU010000001.1"/>
</dbReference>
<dbReference type="Gene3D" id="3.90.76.10">
    <property type="entry name" value="Dipeptide-binding Protein, Domain 1"/>
    <property type="match status" value="1"/>
</dbReference>
<keyword evidence="4" id="KW-1185">Reference proteome</keyword>
<dbReference type="Gene3D" id="3.40.190.10">
    <property type="entry name" value="Periplasmic binding protein-like II"/>
    <property type="match status" value="1"/>
</dbReference>
<reference evidence="3 4" key="1">
    <citation type="submission" date="2020-07" db="EMBL/GenBank/DDBJ databases">
        <title>Sequencing the genomes of 1000 actinobacteria strains.</title>
        <authorList>
            <person name="Klenk H.-P."/>
        </authorList>
    </citation>
    <scope>NUCLEOTIDE SEQUENCE [LARGE SCALE GENOMIC DNA]</scope>
    <source>
        <strain evidence="3 4">DSM 22083</strain>
    </source>
</reference>
<evidence type="ECO:0000313" key="3">
    <source>
        <dbReference type="EMBL" id="NYE74694.1"/>
    </source>
</evidence>
<dbReference type="Proteomes" id="UP000569914">
    <property type="component" value="Unassembled WGS sequence"/>
</dbReference>
<evidence type="ECO:0000259" key="2">
    <source>
        <dbReference type="Pfam" id="PF00496"/>
    </source>
</evidence>
<dbReference type="Pfam" id="PF00496">
    <property type="entry name" value="SBP_bac_5"/>
    <property type="match status" value="1"/>
</dbReference>
<dbReference type="SUPFAM" id="SSF53850">
    <property type="entry name" value="Periplasmic binding protein-like II"/>
    <property type="match status" value="1"/>
</dbReference>
<dbReference type="InterPro" id="IPR039424">
    <property type="entry name" value="SBP_5"/>
</dbReference>
<name>A0A7Y9IDB7_9ACTN</name>
<evidence type="ECO:0000256" key="1">
    <source>
        <dbReference type="SAM" id="SignalP"/>
    </source>
</evidence>
<dbReference type="AlphaFoldDB" id="A0A7Y9IDB7"/>
<evidence type="ECO:0000313" key="4">
    <source>
        <dbReference type="Proteomes" id="UP000569914"/>
    </source>
</evidence>